<comment type="caution">
    <text evidence="2">The sequence shown here is derived from an EMBL/GenBank/DDBJ whole genome shotgun (WGS) entry which is preliminary data.</text>
</comment>
<name>A0A8H3EPY4_9LECA</name>
<accession>A0A8H3EPY4</accession>
<organism evidence="2 3">
    <name type="scientific">Imshaugia aleurites</name>
    <dbReference type="NCBI Taxonomy" id="172621"/>
    <lineage>
        <taxon>Eukaryota</taxon>
        <taxon>Fungi</taxon>
        <taxon>Dikarya</taxon>
        <taxon>Ascomycota</taxon>
        <taxon>Pezizomycotina</taxon>
        <taxon>Lecanoromycetes</taxon>
        <taxon>OSLEUM clade</taxon>
        <taxon>Lecanoromycetidae</taxon>
        <taxon>Lecanorales</taxon>
        <taxon>Lecanorineae</taxon>
        <taxon>Parmeliaceae</taxon>
        <taxon>Imshaugia</taxon>
    </lineage>
</organism>
<dbReference type="PANTHER" id="PTHR38886:SF1">
    <property type="entry name" value="NACHT-NTPASE AND P-LOOP NTPASES N-TERMINAL DOMAIN-CONTAINING PROTEIN"/>
    <property type="match status" value="1"/>
</dbReference>
<evidence type="ECO:0000313" key="3">
    <source>
        <dbReference type="Proteomes" id="UP000664534"/>
    </source>
</evidence>
<dbReference type="EMBL" id="CAJPDT010000007">
    <property type="protein sequence ID" value="CAF9910606.1"/>
    <property type="molecule type" value="Genomic_DNA"/>
</dbReference>
<evidence type="ECO:0000313" key="2">
    <source>
        <dbReference type="EMBL" id="CAF9910606.1"/>
    </source>
</evidence>
<dbReference type="PANTHER" id="PTHR38886">
    <property type="entry name" value="SESA DOMAIN-CONTAINING PROTEIN"/>
    <property type="match status" value="1"/>
</dbReference>
<gene>
    <name evidence="2" type="ORF">IMSHALPRED_009255</name>
</gene>
<protein>
    <recommendedName>
        <fullName evidence="1">Ubiquitin-like domain-containing protein</fullName>
    </recommendedName>
</protein>
<dbReference type="OrthoDB" id="3045089at2759"/>
<dbReference type="AlphaFoldDB" id="A0A8H3EPY4"/>
<dbReference type="InterPro" id="IPR054464">
    <property type="entry name" value="ULD_fung"/>
</dbReference>
<proteinExistence type="predicted"/>
<evidence type="ECO:0000259" key="1">
    <source>
        <dbReference type="Pfam" id="PF22893"/>
    </source>
</evidence>
<dbReference type="Pfam" id="PF22893">
    <property type="entry name" value="ULD_2"/>
    <property type="match status" value="1"/>
</dbReference>
<reference evidence="2" key="1">
    <citation type="submission" date="2021-03" db="EMBL/GenBank/DDBJ databases">
        <authorList>
            <person name="Tagirdzhanova G."/>
        </authorList>
    </citation>
    <scope>NUCLEOTIDE SEQUENCE</scope>
</reference>
<dbReference type="Proteomes" id="UP000664534">
    <property type="component" value="Unassembled WGS sequence"/>
</dbReference>
<keyword evidence="3" id="KW-1185">Reference proteome</keyword>
<feature type="domain" description="Ubiquitin-like" evidence="1">
    <location>
        <begin position="216"/>
        <end position="302"/>
    </location>
</feature>
<sequence length="554" mass="62858">MAVGFGFSMSDLFAALKIIKDSVEAVNDKKGAAADYADLASEIGSLWDGLEAVEEIQSDPDLSEKQIAAIKRAVDACYDSVESFLESISDYSPHLATSSSGFASKYRKIKWALCKKDDVAKFRGQLGRHVSSINMLLITFQAKQSLDANKTRSTIMVKALRSEENSITGMMKGLSIDQRQFFMIMVQQNKQLMQSVEDMKMMLQLQAKVPPQVMLQQPVIFLDPFGKTAPFHLDFIDSSDCFMAVLRTRFINAGVTSAGLSKLDNHDFLIQDSRRRRPIDLKKNWTSVFRPGQNVDMSMTFHRFACPPSTCPVCLETNEDDHEQIHCHACGLCYQNVQAISRRSREWDPNLPTKISVSGDDIPYIQRRRGKEPEVKVFRPSQEAEDELFEGYRRVQLVSQSLDLLDGKFPALQLIEDFCRFAELLKAVPNNTSAFVPQIRDIRARAVQHLLQQRSSFPVFASFSQIAEVRSRLGQESLDLRKEIDKLVHNLYNDSDTKELMKYIKQTYPSDNGRDYYTGVLTRMANLSDFTKPSKPSVRSTERMEWLLLDGGSR</sequence>